<gene>
    <name evidence="1" type="ORF">RHMOL_Rhmol04G0215000</name>
</gene>
<dbReference type="Proteomes" id="UP001062846">
    <property type="component" value="Chromosome 4"/>
</dbReference>
<sequence>MVLKPLKGSSKSFKTLVTQKLFQNPPPICDSLPKTENPTFIQAPMANRGDGGDKGEVIDQTEDRGGPMAIQTKDLTTVGEGMSTGAEGIRDSDGVQGRLEKVGDDEDRRASEAEPRATEQARVVGSRVDPVGFVLTVEGSSVIGSSSDVAGSSGVGGDDTGPVESPSRDSAKGKSAVIEEEQVEEVHIEEVQTTEAAPVEIRAEDVAFRPPAGAATLSRHVPITYDDIAEHAPDELVARLLVECPDIGEIVLKAKEDRARAIEEAEAAARAETERVGEGLAADVEAEEALGPRVSAVAEAGAMERPEFSEETYMPPRPHLFVPSGFAGYRPPQQTDYDPELVLRDPGVHIANTWAEVYPFAFT</sequence>
<evidence type="ECO:0000313" key="1">
    <source>
        <dbReference type="EMBL" id="KAI8559933.1"/>
    </source>
</evidence>
<name>A0ACC0P525_RHOML</name>
<evidence type="ECO:0000313" key="2">
    <source>
        <dbReference type="Proteomes" id="UP001062846"/>
    </source>
</evidence>
<comment type="caution">
    <text evidence="1">The sequence shown here is derived from an EMBL/GenBank/DDBJ whole genome shotgun (WGS) entry which is preliminary data.</text>
</comment>
<accession>A0ACC0P525</accession>
<protein>
    <submittedName>
        <fullName evidence="1">Uncharacterized protein</fullName>
    </submittedName>
</protein>
<keyword evidence="2" id="KW-1185">Reference proteome</keyword>
<organism evidence="1 2">
    <name type="scientific">Rhododendron molle</name>
    <name type="common">Chinese azalea</name>
    <name type="synonym">Azalea mollis</name>
    <dbReference type="NCBI Taxonomy" id="49168"/>
    <lineage>
        <taxon>Eukaryota</taxon>
        <taxon>Viridiplantae</taxon>
        <taxon>Streptophyta</taxon>
        <taxon>Embryophyta</taxon>
        <taxon>Tracheophyta</taxon>
        <taxon>Spermatophyta</taxon>
        <taxon>Magnoliopsida</taxon>
        <taxon>eudicotyledons</taxon>
        <taxon>Gunneridae</taxon>
        <taxon>Pentapetalae</taxon>
        <taxon>asterids</taxon>
        <taxon>Ericales</taxon>
        <taxon>Ericaceae</taxon>
        <taxon>Ericoideae</taxon>
        <taxon>Rhodoreae</taxon>
        <taxon>Rhododendron</taxon>
    </lineage>
</organism>
<reference evidence="1" key="1">
    <citation type="submission" date="2022-02" db="EMBL/GenBank/DDBJ databases">
        <title>Plant Genome Project.</title>
        <authorList>
            <person name="Zhang R.-G."/>
        </authorList>
    </citation>
    <scope>NUCLEOTIDE SEQUENCE</scope>
    <source>
        <strain evidence="1">AT1</strain>
    </source>
</reference>
<proteinExistence type="predicted"/>
<dbReference type="EMBL" id="CM046391">
    <property type="protein sequence ID" value="KAI8559933.1"/>
    <property type="molecule type" value="Genomic_DNA"/>
</dbReference>